<dbReference type="EMBL" id="CAJNOC010009895">
    <property type="protein sequence ID" value="CAF1134137.1"/>
    <property type="molecule type" value="Genomic_DNA"/>
</dbReference>
<feature type="non-terminal residue" evidence="1">
    <location>
        <position position="1"/>
    </location>
</feature>
<dbReference type="AlphaFoldDB" id="A0A814RKI4"/>
<comment type="caution">
    <text evidence="1">The sequence shown here is derived from an EMBL/GenBank/DDBJ whole genome shotgun (WGS) entry which is preliminary data.</text>
</comment>
<protein>
    <submittedName>
        <fullName evidence="1">Uncharacterized protein</fullName>
    </submittedName>
</protein>
<gene>
    <name evidence="1" type="ORF">OXX778_LOCUS22607</name>
</gene>
<name>A0A814RKI4_9BILA</name>
<evidence type="ECO:0000313" key="1">
    <source>
        <dbReference type="EMBL" id="CAF1134137.1"/>
    </source>
</evidence>
<organism evidence="1 2">
    <name type="scientific">Brachionus calyciflorus</name>
    <dbReference type="NCBI Taxonomy" id="104777"/>
    <lineage>
        <taxon>Eukaryota</taxon>
        <taxon>Metazoa</taxon>
        <taxon>Spiralia</taxon>
        <taxon>Gnathifera</taxon>
        <taxon>Rotifera</taxon>
        <taxon>Eurotatoria</taxon>
        <taxon>Monogononta</taxon>
        <taxon>Pseudotrocha</taxon>
        <taxon>Ploima</taxon>
        <taxon>Brachionidae</taxon>
        <taxon>Brachionus</taxon>
    </lineage>
</organism>
<proteinExistence type="predicted"/>
<dbReference type="Proteomes" id="UP000663879">
    <property type="component" value="Unassembled WGS sequence"/>
</dbReference>
<dbReference type="OrthoDB" id="10067596at2759"/>
<sequence>IEEGIPRTNNFVEAWHNAFSKMLKCHPRIYELIDWFRSEENLTKNKIIQAKTGIKYTRKPHFVKLDERIKEILNVYYKDNFD</sequence>
<accession>A0A814RKI4</accession>
<reference evidence="1" key="1">
    <citation type="submission" date="2021-02" db="EMBL/GenBank/DDBJ databases">
        <authorList>
            <person name="Nowell W R."/>
        </authorList>
    </citation>
    <scope>NUCLEOTIDE SEQUENCE</scope>
    <source>
        <strain evidence="1">Ploen Becks lab</strain>
    </source>
</reference>
<evidence type="ECO:0000313" key="2">
    <source>
        <dbReference type="Proteomes" id="UP000663879"/>
    </source>
</evidence>
<keyword evidence="2" id="KW-1185">Reference proteome</keyword>